<feature type="domain" description="Replication-associated protein ORF2/G2P" evidence="1">
    <location>
        <begin position="113"/>
        <end position="254"/>
    </location>
</feature>
<organism evidence="2">
    <name type="scientific">Microviridae sp. ctrJ69</name>
    <dbReference type="NCBI Taxonomy" id="2825007"/>
    <lineage>
        <taxon>Viruses</taxon>
        <taxon>Monodnaviria</taxon>
        <taxon>Sangervirae</taxon>
        <taxon>Phixviricota</taxon>
        <taxon>Malgrandaviricetes</taxon>
        <taxon>Petitvirales</taxon>
        <taxon>Microviridae</taxon>
    </lineage>
</organism>
<dbReference type="Pfam" id="PF23343">
    <property type="entry name" value="REP_ORF2-G2P"/>
    <property type="match status" value="1"/>
</dbReference>
<proteinExistence type="predicted"/>
<reference evidence="2" key="1">
    <citation type="journal article" date="2021" name="Proc. Natl. Acad. Sci. U.S.A.">
        <title>A Catalog of Tens of Thousands of Viruses from Human Metagenomes Reveals Hidden Associations with Chronic Diseases.</title>
        <authorList>
            <person name="Tisza M.J."/>
            <person name="Buck C.B."/>
        </authorList>
    </citation>
    <scope>NUCLEOTIDE SEQUENCE</scope>
    <source>
        <strain evidence="2">CtrJ69</strain>
    </source>
</reference>
<protein>
    <submittedName>
        <fullName evidence="2">Replication associated protein</fullName>
    </submittedName>
</protein>
<accession>A0A8S5ULF1</accession>
<dbReference type="EMBL" id="BK016105">
    <property type="protein sequence ID" value="DAF95198.1"/>
    <property type="molecule type" value="Genomic_DNA"/>
</dbReference>
<evidence type="ECO:0000259" key="1">
    <source>
        <dbReference type="Pfam" id="PF23343"/>
    </source>
</evidence>
<name>A0A8S5ULF1_9VIRU</name>
<evidence type="ECO:0000313" key="2">
    <source>
        <dbReference type="EMBL" id="DAF95198.1"/>
    </source>
</evidence>
<sequence>MTCFHPLKAYMPFSEDCDGKRRLIFSERQVNNLILHSETEKKLYLPNGENLISYYNHPHIILDTQFHNNGEVNGLVIRVPCGKCLGCRMDYARRWSTRCYNEAFMHNHFKNCAFLTLTFNNNMLFNRTHPWSVDKLEFSQFMKRFRKRISDRYGVTGVRFFSCGEYGSLKGRPHYHALIFGFNFPDKKLIQGSGFPAKLQPRVLKDGRILRYYYSDFLNSCWSPAGSDKPFGFATISDITYEDCAYTARYILKKTGSKHSSGREPEFVLSSRNPGLGLDFWKKYYPDYIANNCIDLGSGRVTDIPRYYIDKLKEFDEDVYNSYKVDKQKQIVYNLFDEKKNETSERLAVKEELLKMKLNKFVRQYEFDTSLHNIY</sequence>
<dbReference type="InterPro" id="IPR056906">
    <property type="entry name" value="ORF2/G2P_dom"/>
</dbReference>